<feature type="compositionally biased region" description="Acidic residues" evidence="1">
    <location>
        <begin position="205"/>
        <end position="220"/>
    </location>
</feature>
<name>A0ABP1CPC9_9APHY</name>
<evidence type="ECO:0000313" key="2">
    <source>
        <dbReference type="EMBL" id="CAL1696604.1"/>
    </source>
</evidence>
<dbReference type="Proteomes" id="UP001497453">
    <property type="component" value="Chromosome 1"/>
</dbReference>
<feature type="region of interest" description="Disordered" evidence="1">
    <location>
        <begin position="262"/>
        <end position="291"/>
    </location>
</feature>
<evidence type="ECO:0000313" key="3">
    <source>
        <dbReference type="Proteomes" id="UP001497453"/>
    </source>
</evidence>
<keyword evidence="3" id="KW-1185">Reference proteome</keyword>
<proteinExistence type="predicted"/>
<feature type="region of interest" description="Disordered" evidence="1">
    <location>
        <begin position="141"/>
        <end position="190"/>
    </location>
</feature>
<feature type="compositionally biased region" description="Low complexity" evidence="1">
    <location>
        <begin position="147"/>
        <end position="184"/>
    </location>
</feature>
<accession>A0ABP1CPC9</accession>
<feature type="region of interest" description="Disordered" evidence="1">
    <location>
        <begin position="205"/>
        <end position="231"/>
    </location>
</feature>
<organism evidence="2 3">
    <name type="scientific">Somion occarium</name>
    <dbReference type="NCBI Taxonomy" id="3059160"/>
    <lineage>
        <taxon>Eukaryota</taxon>
        <taxon>Fungi</taxon>
        <taxon>Dikarya</taxon>
        <taxon>Basidiomycota</taxon>
        <taxon>Agaricomycotina</taxon>
        <taxon>Agaricomycetes</taxon>
        <taxon>Polyporales</taxon>
        <taxon>Cerrenaceae</taxon>
        <taxon>Somion</taxon>
    </lineage>
</organism>
<gene>
    <name evidence="2" type="ORF">GFSPODELE1_LOCUS1268</name>
</gene>
<dbReference type="EMBL" id="OZ037944">
    <property type="protein sequence ID" value="CAL1696604.1"/>
    <property type="molecule type" value="Genomic_DNA"/>
</dbReference>
<feature type="compositionally biased region" description="Low complexity" evidence="1">
    <location>
        <begin position="55"/>
        <end position="69"/>
    </location>
</feature>
<reference evidence="3" key="1">
    <citation type="submission" date="2024-04" db="EMBL/GenBank/DDBJ databases">
        <authorList>
            <person name="Shaw F."/>
            <person name="Minotto A."/>
        </authorList>
    </citation>
    <scope>NUCLEOTIDE SEQUENCE [LARGE SCALE GENOMIC DNA]</scope>
</reference>
<feature type="region of interest" description="Disordered" evidence="1">
    <location>
        <begin position="42"/>
        <end position="69"/>
    </location>
</feature>
<evidence type="ECO:0000256" key="1">
    <source>
        <dbReference type="SAM" id="MobiDB-lite"/>
    </source>
</evidence>
<sequence>MDWMRLSRVENNSWDSHVAQLLSEHSFSSRASTSYQSEDNAIPVEYTWTPPTPTLDSDQSSSRRSSLQSIPTSEYFDELPEIPFISAAIPLDQCLDEEDVSLQDDNVSERTFWSNLIRPSRVRTTSERSLALLGETNHRVLSPTRCRAPSVSSNASSRSKPAPAKSILSSSSSIRTRTGRSPPSVKFLDMPTIHYEDEHENEYNYADESDDDDDNDDEQYDPSPAGPEEKKWPFGFIRRLVGLNPSRKPPVSTSGRPVISGPYLLWDPPRPQARLGGPPTNKRRAASLRSVRSNNSLRSIRSCSSRFQSYWTWLSGKDP</sequence>
<protein>
    <submittedName>
        <fullName evidence="2">Uncharacterized protein</fullName>
    </submittedName>
</protein>